<organism evidence="1 2">
    <name type="scientific">Cystobacter fuscus (strain ATCC 25194 / DSM 2262 / NBRC 100088 / M29)</name>
    <dbReference type="NCBI Taxonomy" id="1242864"/>
    <lineage>
        <taxon>Bacteria</taxon>
        <taxon>Pseudomonadati</taxon>
        <taxon>Myxococcota</taxon>
        <taxon>Myxococcia</taxon>
        <taxon>Myxococcales</taxon>
        <taxon>Cystobacterineae</taxon>
        <taxon>Archangiaceae</taxon>
        <taxon>Cystobacter</taxon>
    </lineage>
</organism>
<keyword evidence="2" id="KW-1185">Reference proteome</keyword>
<dbReference type="AlphaFoldDB" id="S9NYW5"/>
<gene>
    <name evidence="1" type="ORF">D187_007398</name>
</gene>
<name>S9NYW5_CYSF2</name>
<sequence length="52" mass="5625">MWYVVPVPLVLGSHLGYELSQRSPPKESSRPGIQPLVSFSSRGALLGLGGRF</sequence>
<protein>
    <submittedName>
        <fullName evidence="1">Uncharacterized protein</fullName>
    </submittedName>
</protein>
<dbReference type="OrthoDB" id="5539989at2"/>
<accession>S9NYW5</accession>
<reference evidence="1" key="1">
    <citation type="submission" date="2013-05" db="EMBL/GenBank/DDBJ databases">
        <title>Genome assembly of Cystobacter fuscus DSM 2262.</title>
        <authorList>
            <person name="Sharma G."/>
            <person name="Khatri I."/>
            <person name="Kaur C."/>
            <person name="Mayilraj S."/>
            <person name="Subramanian S."/>
        </authorList>
    </citation>
    <scope>NUCLEOTIDE SEQUENCE [LARGE SCALE GENOMIC DNA]</scope>
    <source>
        <strain evidence="1">DSM 2262</strain>
    </source>
</reference>
<comment type="caution">
    <text evidence="1">The sequence shown here is derived from an EMBL/GenBank/DDBJ whole genome shotgun (WGS) entry which is preliminary data.</text>
</comment>
<evidence type="ECO:0000313" key="1">
    <source>
        <dbReference type="EMBL" id="EPX56056.1"/>
    </source>
</evidence>
<proteinExistence type="predicted"/>
<dbReference type="Proteomes" id="UP000011682">
    <property type="component" value="Unassembled WGS sequence"/>
</dbReference>
<evidence type="ECO:0000313" key="2">
    <source>
        <dbReference type="Proteomes" id="UP000011682"/>
    </source>
</evidence>
<dbReference type="RefSeq" id="WP_002627633.1">
    <property type="nucleotide sequence ID" value="NZ_ANAH02000066.1"/>
</dbReference>
<dbReference type="EMBL" id="ANAH02000066">
    <property type="protein sequence ID" value="EPX56056.1"/>
    <property type="molecule type" value="Genomic_DNA"/>
</dbReference>